<dbReference type="EMBL" id="RJKL01000002">
    <property type="protein sequence ID" value="ROP21234.1"/>
    <property type="molecule type" value="Genomic_DNA"/>
</dbReference>
<dbReference type="InterPro" id="IPR032584">
    <property type="entry name" value="DUF4913"/>
</dbReference>
<name>A0A3N1FTG7_9ACTN</name>
<evidence type="ECO:0000256" key="1">
    <source>
        <dbReference type="SAM" id="MobiDB-lite"/>
    </source>
</evidence>
<evidence type="ECO:0000313" key="3">
    <source>
        <dbReference type="Proteomes" id="UP000271683"/>
    </source>
</evidence>
<organism evidence="2 3">
    <name type="scientific">Couchioplanes caeruleus</name>
    <dbReference type="NCBI Taxonomy" id="56438"/>
    <lineage>
        <taxon>Bacteria</taxon>
        <taxon>Bacillati</taxon>
        <taxon>Actinomycetota</taxon>
        <taxon>Actinomycetes</taxon>
        <taxon>Micromonosporales</taxon>
        <taxon>Micromonosporaceae</taxon>
        <taxon>Couchioplanes</taxon>
    </lineage>
</organism>
<proteinExistence type="predicted"/>
<accession>A0A3N1FTG7</accession>
<dbReference type="Proteomes" id="UP000271683">
    <property type="component" value="Unassembled WGS sequence"/>
</dbReference>
<comment type="caution">
    <text evidence="2">The sequence shown here is derived from an EMBL/GenBank/DDBJ whole genome shotgun (WGS) entry which is preliminary data.</text>
</comment>
<feature type="region of interest" description="Disordered" evidence="1">
    <location>
        <begin position="1"/>
        <end position="34"/>
    </location>
</feature>
<gene>
    <name evidence="2" type="ORF">EDD30_7629</name>
</gene>
<evidence type="ECO:0000313" key="2">
    <source>
        <dbReference type="EMBL" id="ROP21234.1"/>
    </source>
</evidence>
<protein>
    <submittedName>
        <fullName evidence="2">Uncharacterized protein DUF4913</fullName>
    </submittedName>
</protein>
<dbReference type="AlphaFoldDB" id="A0A3N1FTG7"/>
<feature type="compositionally biased region" description="Polar residues" evidence="1">
    <location>
        <begin position="1"/>
        <end position="21"/>
    </location>
</feature>
<dbReference type="Pfam" id="PF16259">
    <property type="entry name" value="DUF4913"/>
    <property type="match status" value="1"/>
</dbReference>
<reference evidence="2 3" key="1">
    <citation type="submission" date="2018-11" db="EMBL/GenBank/DDBJ databases">
        <title>Sequencing the genomes of 1000 actinobacteria strains.</title>
        <authorList>
            <person name="Klenk H.-P."/>
        </authorList>
    </citation>
    <scope>NUCLEOTIDE SEQUENCE [LARGE SCALE GENOMIC DNA]</scope>
    <source>
        <strain evidence="2 3">DSM 43634</strain>
    </source>
</reference>
<sequence>MRKIATGQTTKTQPDDTSSWLPSEPAKSKWRRDTHWHRCTTTAAASTPVATTSSMSIWWRDHLDPHFTVLTGEYGPFGRCSPDRGHVDTAPLPVEPAPADVLAQLPDFELRGS</sequence>